<dbReference type="Proteomes" id="UP000298325">
    <property type="component" value="Unassembled WGS sequence"/>
</dbReference>
<feature type="compositionally biased region" description="Basic and acidic residues" evidence="1">
    <location>
        <begin position="1"/>
        <end position="11"/>
    </location>
</feature>
<reference evidence="3 4" key="1">
    <citation type="submission" date="2019-04" db="EMBL/GenBank/DDBJ databases">
        <authorList>
            <person name="Park S."/>
            <person name="Yoon J.-H."/>
        </authorList>
    </citation>
    <scope>NUCLEOTIDE SEQUENCE [LARGE SCALE GENOMIC DNA]</scope>
    <source>
        <strain evidence="3 4">HJM-18</strain>
    </source>
</reference>
<protein>
    <submittedName>
        <fullName evidence="3">Uncharacterized protein</fullName>
    </submittedName>
</protein>
<comment type="caution">
    <text evidence="3">The sequence shown here is derived from an EMBL/GenBank/DDBJ whole genome shotgun (WGS) entry which is preliminary data.</text>
</comment>
<proteinExistence type="predicted"/>
<name>A0A4Z1C3Q8_9GAMM</name>
<dbReference type="SUPFAM" id="SSF49879">
    <property type="entry name" value="SMAD/FHA domain"/>
    <property type="match status" value="1"/>
</dbReference>
<evidence type="ECO:0000256" key="1">
    <source>
        <dbReference type="SAM" id="MobiDB-lite"/>
    </source>
</evidence>
<evidence type="ECO:0000313" key="3">
    <source>
        <dbReference type="EMBL" id="TGN41868.1"/>
    </source>
</evidence>
<gene>
    <name evidence="3" type="ORF">E5Q11_04940</name>
</gene>
<feature type="compositionally biased region" description="Low complexity" evidence="1">
    <location>
        <begin position="298"/>
        <end position="312"/>
    </location>
</feature>
<keyword evidence="2" id="KW-1133">Transmembrane helix</keyword>
<keyword evidence="2" id="KW-0812">Transmembrane</keyword>
<dbReference type="AlphaFoldDB" id="A0A4Z1C3Q8"/>
<feature type="transmembrane region" description="Helical" evidence="2">
    <location>
        <begin position="150"/>
        <end position="170"/>
    </location>
</feature>
<dbReference type="RefSeq" id="WP_135802253.1">
    <property type="nucleotide sequence ID" value="NZ_SRPF01000001.1"/>
</dbReference>
<dbReference type="EMBL" id="SRPF01000001">
    <property type="protein sequence ID" value="TGN41868.1"/>
    <property type="molecule type" value="Genomic_DNA"/>
</dbReference>
<keyword evidence="4" id="KW-1185">Reference proteome</keyword>
<keyword evidence="2" id="KW-0472">Membrane</keyword>
<evidence type="ECO:0000313" key="4">
    <source>
        <dbReference type="Proteomes" id="UP000298325"/>
    </source>
</evidence>
<feature type="region of interest" description="Disordered" evidence="1">
    <location>
        <begin position="185"/>
        <end position="312"/>
    </location>
</feature>
<feature type="region of interest" description="Disordered" evidence="1">
    <location>
        <begin position="1"/>
        <end position="38"/>
    </location>
</feature>
<accession>A0A4Z1C3Q8</accession>
<evidence type="ECO:0000256" key="2">
    <source>
        <dbReference type="SAM" id="Phobius"/>
    </source>
</evidence>
<organism evidence="3 4">
    <name type="scientific">Marinobacter confluentis</name>
    <dbReference type="NCBI Taxonomy" id="1697557"/>
    <lineage>
        <taxon>Bacteria</taxon>
        <taxon>Pseudomonadati</taxon>
        <taxon>Pseudomonadota</taxon>
        <taxon>Gammaproteobacteria</taxon>
        <taxon>Pseudomonadales</taxon>
        <taxon>Marinobacteraceae</taxon>
        <taxon>Marinobacter</taxon>
    </lineage>
</organism>
<feature type="compositionally biased region" description="Low complexity" evidence="1">
    <location>
        <begin position="254"/>
        <end position="263"/>
    </location>
</feature>
<sequence>MVKDSEQHPDKTPVFGLDEVEPQVTGSENAVATKTDPPQDVEISLHDALSGARLTSKEPIVEIGNGRRFDLALRGPGPDGLYARLEQDRKNGVCTIEKAQDGLFMAVDTVETDQAVLTDNATIQLGDHTLHFSLIETRADSNPKKRPAKWIALAVVLVVATSVFGLKFLLSADEADSRVTVVEPDQAPNQETAPQIPENPEPQAQPQSAPKSEALPDSSPDPAKKPQPPKQESVASNEPEALTRIVQTSPPAPASADQQAEPQAPAPEPEQKPDQGNRNTLAEGNEDSTPETPDSDPQASSAALQARAASARAAGDLHMAYSLYARAAELGKQIPEGRQFMAKMDQQAERLYRFGYRLKYSDPETASDYWRRVIDSAPPQSQWYQKANLALNDTTGAQNDRIQ</sequence>
<dbReference type="InterPro" id="IPR008984">
    <property type="entry name" value="SMAD_FHA_dom_sf"/>
</dbReference>